<evidence type="ECO:0000313" key="3">
    <source>
        <dbReference type="Proteomes" id="UP001054837"/>
    </source>
</evidence>
<keyword evidence="1" id="KW-0732">Signal</keyword>
<protein>
    <submittedName>
        <fullName evidence="2">Uncharacterized protein</fullName>
    </submittedName>
</protein>
<dbReference type="EMBL" id="BPLQ01010744">
    <property type="protein sequence ID" value="GIY53250.1"/>
    <property type="molecule type" value="Genomic_DNA"/>
</dbReference>
<accession>A0AAV4U6J9</accession>
<evidence type="ECO:0000256" key="1">
    <source>
        <dbReference type="SAM" id="SignalP"/>
    </source>
</evidence>
<comment type="caution">
    <text evidence="2">The sequence shown here is derived from an EMBL/GenBank/DDBJ whole genome shotgun (WGS) entry which is preliminary data.</text>
</comment>
<keyword evidence="3" id="KW-1185">Reference proteome</keyword>
<feature type="signal peptide" evidence="1">
    <location>
        <begin position="1"/>
        <end position="24"/>
    </location>
</feature>
<dbReference type="Proteomes" id="UP001054837">
    <property type="component" value="Unassembled WGS sequence"/>
</dbReference>
<dbReference type="AlphaFoldDB" id="A0AAV4U6J9"/>
<feature type="chain" id="PRO_5043472829" evidence="1">
    <location>
        <begin position="25"/>
        <end position="75"/>
    </location>
</feature>
<proteinExistence type="predicted"/>
<name>A0AAV4U6J9_9ARAC</name>
<organism evidence="2 3">
    <name type="scientific">Caerostris darwini</name>
    <dbReference type="NCBI Taxonomy" id="1538125"/>
    <lineage>
        <taxon>Eukaryota</taxon>
        <taxon>Metazoa</taxon>
        <taxon>Ecdysozoa</taxon>
        <taxon>Arthropoda</taxon>
        <taxon>Chelicerata</taxon>
        <taxon>Arachnida</taxon>
        <taxon>Araneae</taxon>
        <taxon>Araneomorphae</taxon>
        <taxon>Entelegynae</taxon>
        <taxon>Araneoidea</taxon>
        <taxon>Araneidae</taxon>
        <taxon>Caerostris</taxon>
    </lineage>
</organism>
<sequence>MKLISKTSIALLFIGIIFISEVTCADTHKKPPKWLDKILHLVLKKIEGIKPGILEKLTKILNHWTERIRARTPKH</sequence>
<reference evidence="2 3" key="1">
    <citation type="submission" date="2021-06" db="EMBL/GenBank/DDBJ databases">
        <title>Caerostris darwini draft genome.</title>
        <authorList>
            <person name="Kono N."/>
            <person name="Arakawa K."/>
        </authorList>
    </citation>
    <scope>NUCLEOTIDE SEQUENCE [LARGE SCALE GENOMIC DNA]</scope>
</reference>
<gene>
    <name evidence="2" type="ORF">CDAR_84061</name>
</gene>
<evidence type="ECO:0000313" key="2">
    <source>
        <dbReference type="EMBL" id="GIY53250.1"/>
    </source>
</evidence>